<keyword evidence="3" id="KW-1185">Reference proteome</keyword>
<feature type="compositionally biased region" description="Basic residues" evidence="1">
    <location>
        <begin position="183"/>
        <end position="193"/>
    </location>
</feature>
<dbReference type="Proteomes" id="UP001215598">
    <property type="component" value="Unassembled WGS sequence"/>
</dbReference>
<evidence type="ECO:0000313" key="3">
    <source>
        <dbReference type="Proteomes" id="UP001215598"/>
    </source>
</evidence>
<evidence type="ECO:0000313" key="2">
    <source>
        <dbReference type="EMBL" id="KAJ7744885.1"/>
    </source>
</evidence>
<reference evidence="2" key="1">
    <citation type="submission" date="2023-03" db="EMBL/GenBank/DDBJ databases">
        <title>Massive genome expansion in bonnet fungi (Mycena s.s.) driven by repeated elements and novel gene families across ecological guilds.</title>
        <authorList>
            <consortium name="Lawrence Berkeley National Laboratory"/>
            <person name="Harder C.B."/>
            <person name="Miyauchi S."/>
            <person name="Viragh M."/>
            <person name="Kuo A."/>
            <person name="Thoen E."/>
            <person name="Andreopoulos B."/>
            <person name="Lu D."/>
            <person name="Skrede I."/>
            <person name="Drula E."/>
            <person name="Henrissat B."/>
            <person name="Morin E."/>
            <person name="Kohler A."/>
            <person name="Barry K."/>
            <person name="LaButti K."/>
            <person name="Morin E."/>
            <person name="Salamov A."/>
            <person name="Lipzen A."/>
            <person name="Mereny Z."/>
            <person name="Hegedus B."/>
            <person name="Baldrian P."/>
            <person name="Stursova M."/>
            <person name="Weitz H."/>
            <person name="Taylor A."/>
            <person name="Grigoriev I.V."/>
            <person name="Nagy L.G."/>
            <person name="Martin F."/>
            <person name="Kauserud H."/>
        </authorList>
    </citation>
    <scope>NUCLEOTIDE SEQUENCE</scope>
    <source>
        <strain evidence="2">CBHHK182m</strain>
    </source>
</reference>
<protein>
    <submittedName>
        <fullName evidence="2">Uncharacterized protein</fullName>
    </submittedName>
</protein>
<sequence>MAKGFGKGQNSEQDPQRPLQRPLKGLWPTKAFALWANTGKGGASLQERPSLYVTEVWSWVKRKSVDTKGTPEFPAVPSNTEQWSSVKIRNRHQLSEKMKIPIDAKKYPSCPPSAEGNPTPSWAGAVHFKPAHLPSRSSYLRPAPQTMVPLHAASHQSPPTGPSLSSSSSRPTTFSHIPTERGKTKRKSRGLAKRIGKADDLKTRHYHHRPADMEAAFTSPENKLSLINKKKLRISRKPLWMRGLEVRLLRVKKSF</sequence>
<feature type="region of interest" description="Disordered" evidence="1">
    <location>
        <begin position="150"/>
        <end position="193"/>
    </location>
</feature>
<proteinExistence type="predicted"/>
<feature type="region of interest" description="Disordered" evidence="1">
    <location>
        <begin position="1"/>
        <end position="23"/>
    </location>
</feature>
<gene>
    <name evidence="2" type="ORF">B0H16DRAFT_1857079</name>
</gene>
<evidence type="ECO:0000256" key="1">
    <source>
        <dbReference type="SAM" id="MobiDB-lite"/>
    </source>
</evidence>
<dbReference type="AlphaFoldDB" id="A0AAD7ILF2"/>
<organism evidence="2 3">
    <name type="scientific">Mycena metata</name>
    <dbReference type="NCBI Taxonomy" id="1033252"/>
    <lineage>
        <taxon>Eukaryota</taxon>
        <taxon>Fungi</taxon>
        <taxon>Dikarya</taxon>
        <taxon>Basidiomycota</taxon>
        <taxon>Agaricomycotina</taxon>
        <taxon>Agaricomycetes</taxon>
        <taxon>Agaricomycetidae</taxon>
        <taxon>Agaricales</taxon>
        <taxon>Marasmiineae</taxon>
        <taxon>Mycenaceae</taxon>
        <taxon>Mycena</taxon>
    </lineage>
</organism>
<dbReference type="EMBL" id="JARKIB010000085">
    <property type="protein sequence ID" value="KAJ7744885.1"/>
    <property type="molecule type" value="Genomic_DNA"/>
</dbReference>
<accession>A0AAD7ILF2</accession>
<comment type="caution">
    <text evidence="2">The sequence shown here is derived from an EMBL/GenBank/DDBJ whole genome shotgun (WGS) entry which is preliminary data.</text>
</comment>
<feature type="compositionally biased region" description="Low complexity" evidence="1">
    <location>
        <begin position="162"/>
        <end position="175"/>
    </location>
</feature>
<name>A0AAD7ILF2_9AGAR</name>